<gene>
    <name evidence="1" type="ORF">LOK49_LG10G00156</name>
</gene>
<sequence length="169" mass="19091">MGSRIAQRSKPETIPGLMCALLWSDLQPDWKGPNKRGVGLSFGADVTKRFSEKTIWDEGYEIEHDGKLILMGNKGAFIRFEAPNLKPNIVTFSAVDEKLQDVLGHFQKDFEGGVSAENLRKYDQIFVDSEMLRTLSKGINRIITSLKDPDIELVLSAMEFLRCLLVLHH</sequence>
<protein>
    <submittedName>
        <fullName evidence="1">Serine/threonine-protein phosphatase 5</fullName>
    </submittedName>
</protein>
<keyword evidence="2" id="KW-1185">Reference proteome</keyword>
<comment type="caution">
    <text evidence="1">The sequence shown here is derived from an EMBL/GenBank/DDBJ whole genome shotgun (WGS) entry which is preliminary data.</text>
</comment>
<reference evidence="1 2" key="1">
    <citation type="journal article" date="2022" name="Plant J.">
        <title>Chromosome-level genome of Camellia lanceoleosa provides a valuable resource for understanding genome evolution and self-incompatibility.</title>
        <authorList>
            <person name="Gong W."/>
            <person name="Xiao S."/>
            <person name="Wang L."/>
            <person name="Liao Z."/>
            <person name="Chang Y."/>
            <person name="Mo W."/>
            <person name="Hu G."/>
            <person name="Li W."/>
            <person name="Zhao G."/>
            <person name="Zhu H."/>
            <person name="Hu X."/>
            <person name="Ji K."/>
            <person name="Xiang X."/>
            <person name="Song Q."/>
            <person name="Yuan D."/>
            <person name="Jin S."/>
            <person name="Zhang L."/>
        </authorList>
    </citation>
    <scope>NUCLEOTIDE SEQUENCE [LARGE SCALE GENOMIC DNA]</scope>
    <source>
        <strain evidence="1">SQ_2022a</strain>
    </source>
</reference>
<dbReference type="Proteomes" id="UP001060215">
    <property type="component" value="Chromosome 10"/>
</dbReference>
<dbReference type="EMBL" id="CM045767">
    <property type="protein sequence ID" value="KAI7996648.1"/>
    <property type="molecule type" value="Genomic_DNA"/>
</dbReference>
<organism evidence="1 2">
    <name type="scientific">Camellia lanceoleosa</name>
    <dbReference type="NCBI Taxonomy" id="1840588"/>
    <lineage>
        <taxon>Eukaryota</taxon>
        <taxon>Viridiplantae</taxon>
        <taxon>Streptophyta</taxon>
        <taxon>Embryophyta</taxon>
        <taxon>Tracheophyta</taxon>
        <taxon>Spermatophyta</taxon>
        <taxon>Magnoliopsida</taxon>
        <taxon>eudicotyledons</taxon>
        <taxon>Gunneridae</taxon>
        <taxon>Pentapetalae</taxon>
        <taxon>asterids</taxon>
        <taxon>Ericales</taxon>
        <taxon>Theaceae</taxon>
        <taxon>Camellia</taxon>
    </lineage>
</organism>
<evidence type="ECO:0000313" key="1">
    <source>
        <dbReference type="EMBL" id="KAI7996648.1"/>
    </source>
</evidence>
<evidence type="ECO:0000313" key="2">
    <source>
        <dbReference type="Proteomes" id="UP001060215"/>
    </source>
</evidence>
<proteinExistence type="predicted"/>
<name>A0ACC0G7Q8_9ERIC</name>
<accession>A0ACC0G7Q8</accession>